<dbReference type="InterPro" id="IPR013655">
    <property type="entry name" value="PAS_fold_3"/>
</dbReference>
<dbReference type="Pfam" id="PF07228">
    <property type="entry name" value="SpoIIE"/>
    <property type="match status" value="1"/>
</dbReference>
<dbReference type="Gene3D" id="3.30.450.20">
    <property type="entry name" value="PAS domain"/>
    <property type="match status" value="1"/>
</dbReference>
<evidence type="ECO:0000259" key="2">
    <source>
        <dbReference type="SMART" id="SM00331"/>
    </source>
</evidence>
<reference evidence="3" key="1">
    <citation type="submission" date="2024-07" db="EMBL/GenBank/DDBJ databases">
        <authorList>
            <person name="Yu S.T."/>
        </authorList>
    </citation>
    <scope>NUCLEOTIDE SEQUENCE</scope>
    <source>
        <strain evidence="3">Y1</strain>
    </source>
</reference>
<evidence type="ECO:0000256" key="1">
    <source>
        <dbReference type="ARBA" id="ARBA00022801"/>
    </source>
</evidence>
<proteinExistence type="predicted"/>
<dbReference type="PANTHER" id="PTHR43156">
    <property type="entry name" value="STAGE II SPORULATION PROTEIN E-RELATED"/>
    <property type="match status" value="1"/>
</dbReference>
<accession>A0AB39TDQ9</accession>
<dbReference type="SUPFAM" id="SSF55785">
    <property type="entry name" value="PYP-like sensor domain (PAS domain)"/>
    <property type="match status" value="1"/>
</dbReference>
<dbReference type="InterPro" id="IPR036457">
    <property type="entry name" value="PPM-type-like_dom_sf"/>
</dbReference>
<dbReference type="GO" id="GO:0004722">
    <property type="term" value="F:protein serine/threonine phosphatase activity"/>
    <property type="evidence" value="ECO:0007669"/>
    <property type="project" value="UniProtKB-EC"/>
</dbReference>
<dbReference type="InterPro" id="IPR052016">
    <property type="entry name" value="Bact_Sigma-Reg"/>
</dbReference>
<dbReference type="EMBL" id="CP163445">
    <property type="protein sequence ID" value="XDQ77579.1"/>
    <property type="molecule type" value="Genomic_DNA"/>
</dbReference>
<dbReference type="SMART" id="SM00331">
    <property type="entry name" value="PP2C_SIG"/>
    <property type="match status" value="1"/>
</dbReference>
<protein>
    <submittedName>
        <fullName evidence="3">PP2C family protein-serine/threonine phosphatase</fullName>
        <ecNumber evidence="3">3.1.3.16</ecNumber>
    </submittedName>
</protein>
<name>A0AB39TDQ9_9ACTN</name>
<evidence type="ECO:0000313" key="3">
    <source>
        <dbReference type="EMBL" id="XDQ77579.1"/>
    </source>
</evidence>
<gene>
    <name evidence="3" type="ORF">AB2U05_03290</name>
</gene>
<dbReference type="AlphaFoldDB" id="A0AB39TDQ9"/>
<dbReference type="RefSeq" id="WP_369182360.1">
    <property type="nucleotide sequence ID" value="NZ_CP163445.1"/>
</dbReference>
<organism evidence="3">
    <name type="scientific">Streptomyces sp. Y1</name>
    <dbReference type="NCBI Taxonomy" id="3238634"/>
    <lineage>
        <taxon>Bacteria</taxon>
        <taxon>Bacillati</taxon>
        <taxon>Actinomycetota</taxon>
        <taxon>Actinomycetes</taxon>
        <taxon>Kitasatosporales</taxon>
        <taxon>Streptomycetaceae</taxon>
        <taxon>Streptomyces</taxon>
    </lineage>
</organism>
<dbReference type="SUPFAM" id="SSF81606">
    <property type="entry name" value="PP2C-like"/>
    <property type="match status" value="1"/>
</dbReference>
<dbReference type="Pfam" id="PF08447">
    <property type="entry name" value="PAS_3"/>
    <property type="match status" value="1"/>
</dbReference>
<sequence>MADREQVEEPVPGGGPAAEAGLAVVREVLAGLPGSVVFLRPEYGPSGEVVDFRIAAASPDAVDIGGRDGAQLVGRSVLGTYPGIDTTDLWRGYLDVLATGAVHEGELEYEEAGAGIPHRSRFAVRASACQGGLIVSWDRLDAGEREQRRLALMQRLGRMGWVDRDLVNGTIVWSDEVYSIFGRDRALGPMTLEELSARAEGEDRAAMEEAVRRLLKSGEPMDRTFGVRLPGPEVRQVRVVAETETDVHGDPVRVHGFFQDVTTAKHAEQLLLEHRQAALAQQSLLAAERDLAARLQDTLLPVPQQTLELAGLSVDVAYLPLQKGLRLGGDWYSAIELPDGSALLVVGDVAGHGLDAVATMALLRFTAKGMAITGTPLPTVLANLNTLLLHTPDRTGSTATMIMAVYQPADSRLTWVRAGHPPPLLVRDGRARFLPTAGGILLGATPSPRYEASTVDLLPGDHLLLYTDGLVERPNEPIDEGLARLAATALAHARTPRPLDGIVRSLVAPHARRDDVCVLHISR</sequence>
<dbReference type="EC" id="3.1.3.16" evidence="3"/>
<keyword evidence="1 3" id="KW-0378">Hydrolase</keyword>
<dbReference type="InterPro" id="IPR001932">
    <property type="entry name" value="PPM-type_phosphatase-like_dom"/>
</dbReference>
<feature type="domain" description="PPM-type phosphatase" evidence="2">
    <location>
        <begin position="312"/>
        <end position="523"/>
    </location>
</feature>
<dbReference type="PANTHER" id="PTHR43156:SF2">
    <property type="entry name" value="STAGE II SPORULATION PROTEIN E"/>
    <property type="match status" value="1"/>
</dbReference>
<dbReference type="InterPro" id="IPR035965">
    <property type="entry name" value="PAS-like_dom_sf"/>
</dbReference>
<dbReference type="Gene3D" id="3.60.40.10">
    <property type="entry name" value="PPM-type phosphatase domain"/>
    <property type="match status" value="1"/>
</dbReference>